<keyword evidence="3" id="KW-1185">Reference proteome</keyword>
<dbReference type="SUPFAM" id="SSF52047">
    <property type="entry name" value="RNI-like"/>
    <property type="match status" value="1"/>
</dbReference>
<name>A0A813W3J4_ADIRI</name>
<evidence type="ECO:0000259" key="1">
    <source>
        <dbReference type="PROSITE" id="PS50181"/>
    </source>
</evidence>
<gene>
    <name evidence="2" type="ORF">XAT740_LOCUS5255</name>
</gene>
<dbReference type="Proteomes" id="UP000663828">
    <property type="component" value="Unassembled WGS sequence"/>
</dbReference>
<evidence type="ECO:0000313" key="2">
    <source>
        <dbReference type="EMBL" id="CAF0846568.1"/>
    </source>
</evidence>
<dbReference type="SUPFAM" id="SSF81383">
    <property type="entry name" value="F-box domain"/>
    <property type="match status" value="1"/>
</dbReference>
<proteinExistence type="predicted"/>
<dbReference type="InterPro" id="IPR036047">
    <property type="entry name" value="F-box-like_dom_sf"/>
</dbReference>
<feature type="domain" description="F-box" evidence="1">
    <location>
        <begin position="1"/>
        <end position="37"/>
    </location>
</feature>
<accession>A0A813W3J4</accession>
<dbReference type="EMBL" id="CAJNOR010000225">
    <property type="protein sequence ID" value="CAF0846568.1"/>
    <property type="molecule type" value="Genomic_DNA"/>
</dbReference>
<dbReference type="PROSITE" id="PS50181">
    <property type="entry name" value="FBOX"/>
    <property type="match status" value="1"/>
</dbReference>
<sequence length="301" mass="35270">MLEYFPDEILLHVFEYFDIRDLYDSFYGLNSRLNSIICAKKNLSIVFSSPDDMNDSFCDAFTNYIAKLVVDHSSYIDFQAFPSLHSLILNSPSDDQLEQISHCKFPYLVHLEFGIMSNTLAYRTLYEILHSQQFPCLKTCIFHHETNVVSLNRYRQIWSNSSTLRTVWLSSVDLSLRSNTELFNQAKILSTDVTHLHLKQLDICCTSDGPSIVEIDHFLYQMPNLEKFSIASNEVYYPYEFLQQLASILNCRLRYLNEFNCELLCLMTNEELEQLPRLHACFKHIQYESKYGGQCIRLFTE</sequence>
<protein>
    <recommendedName>
        <fullName evidence="1">F-box domain-containing protein</fullName>
    </recommendedName>
</protein>
<reference evidence="2" key="1">
    <citation type="submission" date="2021-02" db="EMBL/GenBank/DDBJ databases">
        <authorList>
            <person name="Nowell W R."/>
        </authorList>
    </citation>
    <scope>NUCLEOTIDE SEQUENCE</scope>
</reference>
<dbReference type="InterPro" id="IPR001810">
    <property type="entry name" value="F-box_dom"/>
</dbReference>
<organism evidence="2 3">
    <name type="scientific">Adineta ricciae</name>
    <name type="common">Rotifer</name>
    <dbReference type="NCBI Taxonomy" id="249248"/>
    <lineage>
        <taxon>Eukaryota</taxon>
        <taxon>Metazoa</taxon>
        <taxon>Spiralia</taxon>
        <taxon>Gnathifera</taxon>
        <taxon>Rotifera</taxon>
        <taxon>Eurotatoria</taxon>
        <taxon>Bdelloidea</taxon>
        <taxon>Adinetida</taxon>
        <taxon>Adinetidae</taxon>
        <taxon>Adineta</taxon>
    </lineage>
</organism>
<dbReference type="AlphaFoldDB" id="A0A813W3J4"/>
<evidence type="ECO:0000313" key="3">
    <source>
        <dbReference type="Proteomes" id="UP000663828"/>
    </source>
</evidence>
<comment type="caution">
    <text evidence="2">The sequence shown here is derived from an EMBL/GenBank/DDBJ whole genome shotgun (WGS) entry which is preliminary data.</text>
</comment>